<dbReference type="PANTHER" id="PTHR32035">
    <property type="entry name" value="AURORA KINASE A-INTERACTING PROTEIN"/>
    <property type="match status" value="1"/>
</dbReference>
<dbReference type="AlphaFoldDB" id="A0A9P8CUW4"/>
<dbReference type="SMART" id="SM01155">
    <property type="entry name" value="DUF1713"/>
    <property type="match status" value="1"/>
</dbReference>
<reference evidence="7" key="1">
    <citation type="submission" date="2021-07" db="EMBL/GenBank/DDBJ databases">
        <title>Draft genome of Mortierella alpina, strain LL118, isolated from an aspen leaf litter sample.</title>
        <authorList>
            <person name="Yang S."/>
            <person name="Vinatzer B.A."/>
        </authorList>
    </citation>
    <scope>NUCLEOTIDE SEQUENCE</scope>
    <source>
        <strain evidence="7">LL118</strain>
    </source>
</reference>
<sequence length="414" mass="46167">MFTRLAKRAHSPAEALKAGIRHQRFSPASARPAYAYASVRFQSSSSSSRDNDNSSNSDLDPITSNEVPVNAALELHRVDLAHGSFFALHRPLLGIANGPMFANNNHHNMMDEDYEGKSSPFFSPPCRSFSVESYPVDDLAHYFSTLKPYTPPSPLSQPALVTPSATTWASLPPTIPDAGQAVDDFLRHIEDQQQQQQWMQQKQDEESRASSASTIVAESIVAGSPLENTNAMHLTSVLRKRKIKMRKHKYKKLRKRTRALRQQSRQGGDRAQQFEPYANFALQLQQDPPAQNLQMAAHAPVAAVRTCPTRDRVYLPDMQSFLIKTPLTYQEAIQACIACGSELVLVDGTNIDRFQQAFSSLGLYGDRTFWIKSWFGESTRSATECPAALVNPLMGNRLEPVQANCAARYFALCY</sequence>
<dbReference type="InterPro" id="IPR013177">
    <property type="entry name" value="Ribosomal_mS38_C"/>
</dbReference>
<accession>A0A9P8CUW4</accession>
<evidence type="ECO:0000313" key="8">
    <source>
        <dbReference type="Proteomes" id="UP000717515"/>
    </source>
</evidence>
<feature type="compositionally biased region" description="Low complexity" evidence="5">
    <location>
        <begin position="192"/>
        <end position="201"/>
    </location>
</feature>
<feature type="domain" description="Ribosomal protein mS38 C-terminal" evidence="6">
    <location>
        <begin position="233"/>
        <end position="266"/>
    </location>
</feature>
<evidence type="ECO:0000256" key="2">
    <source>
        <dbReference type="ARBA" id="ARBA00023128"/>
    </source>
</evidence>
<dbReference type="CDD" id="cd00037">
    <property type="entry name" value="CLECT"/>
    <property type="match status" value="1"/>
</dbReference>
<evidence type="ECO:0000256" key="5">
    <source>
        <dbReference type="SAM" id="MobiDB-lite"/>
    </source>
</evidence>
<dbReference type="PANTHER" id="PTHR32035:SF3">
    <property type="entry name" value="SMALL RIBOSOMAL SUBUNIT PROTEIN MS38"/>
    <property type="match status" value="1"/>
</dbReference>
<proteinExistence type="inferred from homology"/>
<comment type="subcellular location">
    <subcellularLocation>
        <location evidence="1">Mitochondrion</location>
    </subcellularLocation>
</comment>
<feature type="compositionally biased region" description="Basic residues" evidence="5">
    <location>
        <begin position="248"/>
        <end position="259"/>
    </location>
</feature>
<dbReference type="EMBL" id="JAIFTL010000305">
    <property type="protein sequence ID" value="KAG9320302.1"/>
    <property type="molecule type" value="Genomic_DNA"/>
</dbReference>
<feature type="region of interest" description="Disordered" evidence="5">
    <location>
        <begin position="44"/>
        <end position="64"/>
    </location>
</feature>
<evidence type="ECO:0000256" key="1">
    <source>
        <dbReference type="ARBA" id="ARBA00004173"/>
    </source>
</evidence>
<evidence type="ECO:0000259" key="6">
    <source>
        <dbReference type="SMART" id="SM01155"/>
    </source>
</evidence>
<protein>
    <recommendedName>
        <fullName evidence="4">Small ribosomal subunit protein mS38</fullName>
    </recommendedName>
</protein>
<keyword evidence="2" id="KW-0496">Mitochondrion</keyword>
<feature type="region of interest" description="Disordered" evidence="5">
    <location>
        <begin position="248"/>
        <end position="271"/>
    </location>
</feature>
<dbReference type="Pfam" id="PF08213">
    <property type="entry name" value="COX24_C"/>
    <property type="match status" value="1"/>
</dbReference>
<evidence type="ECO:0000256" key="3">
    <source>
        <dbReference type="ARBA" id="ARBA00035647"/>
    </source>
</evidence>
<dbReference type="Proteomes" id="UP000717515">
    <property type="component" value="Unassembled WGS sequence"/>
</dbReference>
<name>A0A9P8CUW4_MORAP</name>
<feature type="compositionally biased region" description="Low complexity" evidence="5">
    <location>
        <begin position="44"/>
        <end position="58"/>
    </location>
</feature>
<gene>
    <name evidence="7" type="ORF">KVV02_008068</name>
</gene>
<dbReference type="GO" id="GO:0005739">
    <property type="term" value="C:mitochondrion"/>
    <property type="evidence" value="ECO:0007669"/>
    <property type="project" value="UniProtKB-SubCell"/>
</dbReference>
<evidence type="ECO:0000256" key="4">
    <source>
        <dbReference type="ARBA" id="ARBA00035682"/>
    </source>
</evidence>
<feature type="region of interest" description="Disordered" evidence="5">
    <location>
        <begin position="191"/>
        <end position="211"/>
    </location>
</feature>
<dbReference type="CDD" id="cd23699">
    <property type="entry name" value="At5g63150_CTD"/>
    <property type="match status" value="1"/>
</dbReference>
<evidence type="ECO:0000313" key="7">
    <source>
        <dbReference type="EMBL" id="KAG9320302.1"/>
    </source>
</evidence>
<organism evidence="7 8">
    <name type="scientific">Mortierella alpina</name>
    <name type="common">Oleaginous fungus</name>
    <name type="synonym">Mortierella renispora</name>
    <dbReference type="NCBI Taxonomy" id="64518"/>
    <lineage>
        <taxon>Eukaryota</taxon>
        <taxon>Fungi</taxon>
        <taxon>Fungi incertae sedis</taxon>
        <taxon>Mucoromycota</taxon>
        <taxon>Mortierellomycotina</taxon>
        <taxon>Mortierellomycetes</taxon>
        <taxon>Mortierellales</taxon>
        <taxon>Mortierellaceae</taxon>
        <taxon>Mortierella</taxon>
    </lineage>
</organism>
<comment type="caution">
    <text evidence="7">The sequence shown here is derived from an EMBL/GenBank/DDBJ whole genome shotgun (WGS) entry which is preliminary data.</text>
</comment>
<comment type="similarity">
    <text evidence="3">Belongs to the mitochondrion-specific ribosomal protein mS38 family.</text>
</comment>